<gene>
    <name evidence="5" type="ORF">LMXM_34_1690</name>
</gene>
<dbReference type="GO" id="GO:0005737">
    <property type="term" value="C:cytoplasm"/>
    <property type="evidence" value="ECO:0007669"/>
    <property type="project" value="TreeGrafter"/>
</dbReference>
<feature type="region of interest" description="Disordered" evidence="4">
    <location>
        <begin position="323"/>
        <end position="392"/>
    </location>
</feature>
<dbReference type="PROSITE" id="PS51450">
    <property type="entry name" value="LRR"/>
    <property type="match status" value="1"/>
</dbReference>
<dbReference type="SUPFAM" id="SSF52058">
    <property type="entry name" value="L domain-like"/>
    <property type="match status" value="1"/>
</dbReference>
<keyword evidence="6" id="KW-1185">Reference proteome</keyword>
<evidence type="ECO:0000256" key="2">
    <source>
        <dbReference type="ARBA" id="ARBA00022737"/>
    </source>
</evidence>
<proteinExistence type="predicted"/>
<sequence length="495" mass="53430">MSVAFNDVDLRQQRGAGASCLHHGFCAHSLPHLTLFSSTLHRSPQPGRTAATEAAWCTHTYAQAQIAVCTTKNKIRTPPVGMDLDFSNRGLFAFDAAKARSALVEASLAAPRTALSTTSTDGGDAAGAAPPLSALPAIRLLNLSYNSLHLFTGGEALKGLTVLDLSHNALTQLHSQSMPPTLVRLSIAHNQLAHLCDLAEYTPRLQVLEAGHNQLSTSALRGLPASLTHLSVENNTIESLTPLGSLLHLTHLNVAQNQLESRDTLCALRPLVSLRHLDVRGNPMYETGRRSSEGEDEGVTQLLHDVLPRLSHFNGASLSQAPENRMWKKAHRKQQQQQQQSTKFSAVKSRGMSHDARGGSGARQRGAREDGSGSGSSSSLLSSSQRQQQKLQEPALEVRLMQAKVNELRRLLLASQDAEGKARQKRALLIENVKSTAKVIAQQETELERLQSEVDSLRSVNQKLQSSVAAAEQSFEHVHASLLASKAKLSAAGVK</sequence>
<dbReference type="InterPro" id="IPR032675">
    <property type="entry name" value="LRR_dom_sf"/>
</dbReference>
<keyword evidence="1" id="KW-0433">Leucine-rich repeat</keyword>
<evidence type="ECO:0000256" key="3">
    <source>
        <dbReference type="SAM" id="Coils"/>
    </source>
</evidence>
<dbReference type="Proteomes" id="UP000007259">
    <property type="component" value="Chromosome 34"/>
</dbReference>
<dbReference type="AlphaFoldDB" id="E9B647"/>
<evidence type="ECO:0000313" key="5">
    <source>
        <dbReference type="EMBL" id="CBZ30718.1"/>
    </source>
</evidence>
<dbReference type="VEuPathDB" id="TriTrypDB:LmxM.34.1690"/>
<dbReference type="GeneID" id="13450881"/>
<dbReference type="OMA" id="PENRMWK"/>
<protein>
    <recommendedName>
        <fullName evidence="7">Leucine-rich repeat protein (LRRP)</fullName>
    </recommendedName>
</protein>
<dbReference type="InterPro" id="IPR001611">
    <property type="entry name" value="Leu-rich_rpt"/>
</dbReference>
<keyword evidence="3" id="KW-0175">Coiled coil</keyword>
<name>E9B647_LEIMU</name>
<accession>E9B647</accession>
<reference evidence="5 6" key="1">
    <citation type="journal article" date="2011" name="Genome Res.">
        <title>Chromosome and gene copy number variation allow major structural change between species and strains of Leishmania.</title>
        <authorList>
            <person name="Rogers M.B."/>
            <person name="Hilley J.D."/>
            <person name="Dickens N.J."/>
            <person name="Wilkes J."/>
            <person name="Bates P.A."/>
            <person name="Depledge D.P."/>
            <person name="Harris D."/>
            <person name="Her Y."/>
            <person name="Herzyk P."/>
            <person name="Imamura H."/>
            <person name="Otto T.D."/>
            <person name="Sanders M."/>
            <person name="Seeger K."/>
            <person name="Dujardin J.C."/>
            <person name="Berriman M."/>
            <person name="Smith D.F."/>
            <person name="Hertz-Fowler C."/>
            <person name="Mottram J.C."/>
        </authorList>
    </citation>
    <scope>NUCLEOTIDE SEQUENCE [LARGE SCALE GENOMIC DNA]</scope>
    <source>
        <strain evidence="5 6">MHOM/GT/2001/U1103</strain>
    </source>
</reference>
<feature type="compositionally biased region" description="Low complexity" evidence="4">
    <location>
        <begin position="375"/>
        <end position="384"/>
    </location>
</feature>
<dbReference type="SMART" id="SM00364">
    <property type="entry name" value="LRR_BAC"/>
    <property type="match status" value="4"/>
</dbReference>
<dbReference type="EMBL" id="FR799587">
    <property type="protein sequence ID" value="CBZ30718.1"/>
    <property type="molecule type" value="Genomic_DNA"/>
</dbReference>
<dbReference type="Gene3D" id="3.80.10.10">
    <property type="entry name" value="Ribonuclease Inhibitor"/>
    <property type="match status" value="2"/>
</dbReference>
<evidence type="ECO:0000256" key="1">
    <source>
        <dbReference type="ARBA" id="ARBA00022614"/>
    </source>
</evidence>
<dbReference type="PANTHER" id="PTHR15454">
    <property type="entry name" value="NISCHARIN RELATED"/>
    <property type="match status" value="1"/>
</dbReference>
<keyword evidence="2" id="KW-0677">Repeat</keyword>
<dbReference type="RefSeq" id="XP_003879164.1">
    <property type="nucleotide sequence ID" value="XM_003879115.1"/>
</dbReference>
<dbReference type="KEGG" id="lmi:LMXM_34_1690"/>
<dbReference type="PANTHER" id="PTHR15454:SF56">
    <property type="entry name" value="PROTEIN PHOSPHATASE 1 REGULATORY SUBUNIT 7-RELATED"/>
    <property type="match status" value="1"/>
</dbReference>
<feature type="coiled-coil region" evidence="3">
    <location>
        <begin position="433"/>
        <end position="474"/>
    </location>
</feature>
<organism evidence="5 6">
    <name type="scientific">Leishmania mexicana (strain MHOM/GT/2001/U1103)</name>
    <dbReference type="NCBI Taxonomy" id="929439"/>
    <lineage>
        <taxon>Eukaryota</taxon>
        <taxon>Discoba</taxon>
        <taxon>Euglenozoa</taxon>
        <taxon>Kinetoplastea</taxon>
        <taxon>Metakinetoplastina</taxon>
        <taxon>Trypanosomatida</taxon>
        <taxon>Trypanosomatidae</taxon>
        <taxon>Leishmaniinae</taxon>
        <taxon>Leishmania</taxon>
    </lineage>
</organism>
<evidence type="ECO:0000313" key="6">
    <source>
        <dbReference type="Proteomes" id="UP000007259"/>
    </source>
</evidence>
<dbReference type="OrthoDB" id="676979at2759"/>
<dbReference type="PhylomeDB" id="E9B647"/>
<evidence type="ECO:0000256" key="4">
    <source>
        <dbReference type="SAM" id="MobiDB-lite"/>
    </source>
</evidence>
<evidence type="ECO:0008006" key="7">
    <source>
        <dbReference type="Google" id="ProtNLM"/>
    </source>
</evidence>